<dbReference type="PANTHER" id="PTHR32063:SF11">
    <property type="entry name" value="CATION OR DRUG EFFLUX SYSTEM PROTEIN"/>
    <property type="match status" value="1"/>
</dbReference>
<dbReference type="InterPro" id="IPR000731">
    <property type="entry name" value="SSD"/>
</dbReference>
<dbReference type="AlphaFoldDB" id="A0A3N4N0H9"/>
<keyword evidence="8 9" id="KW-0472">Membrane</keyword>
<accession>A0A3N4N0H9</accession>
<evidence type="ECO:0000256" key="7">
    <source>
        <dbReference type="ARBA" id="ARBA00022989"/>
    </source>
</evidence>
<dbReference type="PANTHER" id="PTHR32063">
    <property type="match status" value="1"/>
</dbReference>
<dbReference type="EMBL" id="RMBX01000005">
    <property type="protein sequence ID" value="RPD41133.1"/>
    <property type="molecule type" value="Genomic_DNA"/>
</dbReference>
<feature type="transmembrane region" description="Helical" evidence="9">
    <location>
        <begin position="398"/>
        <end position="419"/>
    </location>
</feature>
<evidence type="ECO:0000259" key="10">
    <source>
        <dbReference type="PROSITE" id="PS50156"/>
    </source>
</evidence>
<keyword evidence="7 9" id="KW-1133">Transmembrane helix</keyword>
<dbReference type="InterPro" id="IPR001036">
    <property type="entry name" value="Acrflvin-R"/>
</dbReference>
<dbReference type="NCBIfam" id="NF000282">
    <property type="entry name" value="RND_permease_1"/>
    <property type="match status" value="1"/>
</dbReference>
<dbReference type="InterPro" id="IPR004764">
    <property type="entry name" value="MdtF-like"/>
</dbReference>
<evidence type="ECO:0000256" key="6">
    <source>
        <dbReference type="ARBA" id="ARBA00022692"/>
    </source>
</evidence>
<dbReference type="OrthoDB" id="9758234at2"/>
<dbReference type="Gene3D" id="3.30.70.1430">
    <property type="entry name" value="Multidrug efflux transporter AcrB pore domain"/>
    <property type="match status" value="2"/>
</dbReference>
<dbReference type="SUPFAM" id="SSF82866">
    <property type="entry name" value="Multidrug efflux transporter AcrB transmembrane domain"/>
    <property type="match status" value="2"/>
</dbReference>
<dbReference type="Gene3D" id="3.30.70.1440">
    <property type="entry name" value="Multidrug efflux transporter AcrB pore domain"/>
    <property type="match status" value="1"/>
</dbReference>
<proteinExistence type="inferred from homology"/>
<dbReference type="InterPro" id="IPR027463">
    <property type="entry name" value="AcrB_DN_DC_subdom"/>
</dbReference>
<evidence type="ECO:0000313" key="11">
    <source>
        <dbReference type="EMBL" id="RPD41133.1"/>
    </source>
</evidence>
<comment type="caution">
    <text evidence="11">The sequence shown here is derived from an EMBL/GenBank/DDBJ whole genome shotgun (WGS) entry which is preliminary data.</text>
</comment>
<dbReference type="Pfam" id="PF00873">
    <property type="entry name" value="ACR_tran"/>
    <property type="match status" value="1"/>
</dbReference>
<dbReference type="SUPFAM" id="SSF82693">
    <property type="entry name" value="Multidrug efflux transporter AcrB pore domain, PN1, PN2, PC1 and PC2 subdomains"/>
    <property type="match status" value="4"/>
</dbReference>
<comment type="subcellular location">
    <subcellularLocation>
        <location evidence="1">Cell inner membrane</location>
        <topology evidence="1">Multi-pass membrane protein</topology>
    </subcellularLocation>
</comment>
<dbReference type="PRINTS" id="PR00702">
    <property type="entry name" value="ACRIFLAVINRP"/>
</dbReference>
<sequence>MISKTFIERKNTTIVIAIILVIVGLICMVNLPVAQLPDIAPPTVSVTASYIGANSTTVEETVTTPIENQVNGTPGAMYLQSVSANDGSMSITVTFEIGTNPDISTLDVQNRVSLALPAVPDDVRRVGVTTKKRSNDMLMVLALNSPGGTHDKAFLENYLNIYLKPEIARIHGIGDVTAFANDYSMRIWLDPDKMANLSISTADVARAIQEQNTQAPAGIIGAPPANKNQAFEYTVKVKGRLLTSEEFGDIIVTTNPQTGSLVRLKDISRQELGSFSYAIDVRADGKPGTGMAIYLSPGANALDVAERVETRMKQLEKTFPPDINWLIPFETVSFVKISINEVIHTFLEALALVVLVVYIFLQSWRATLVPVLVIPVSLIGTFIFFTLLGFSINTLTLFGFVLAIGIVVDDAIVVVEAVQHHIDVNGMTPLDATYRAMHEVQAPVIAIGLILAAVFVPVAFIPGVSGKLYQQFALTIAFSVILSAFLALTLTPALCAIMLKPSQLNEKSRGLNALHYRFNKWFGRFTERYTHGVRRAIKQTAFILILLGILFGAAFFLFKKVPTTFVPQEDMGALFLALELPDASASVRTREVAERVNKILSEDPAVAHYMGVAGINFVAGANKPNSATWFVNLKPWDERYENGQNMNVVIGRLQGKLSQITEATVLALPSPTLRGMGTSSGFSYVLEQRTGNDIAEFNKVLRDVLIAANQRPEIAQAYAFFSSTTPEYNVEVDRDRCKQLGVAVNDVFSALQTFLGGLYVNDFTRFGRSFRVVLQADTSYRKTINQLQFYYVRNLNGDMVPLSSLIKHKLGAGAPVINHFNLYRSVEISGTSKPGYSSGDAIKAMEEVSAKVLPANFSYDWSNISRQEIEAGNKSMLIFMLSILFVFLLLTALYESWSVPFSVLLAVPVALFGSILALWLTGQANSVYSQIGLITLIGLSAKNAILIVEFCKERVDKGMPLIQATLEAVALRFRPILMTSFAFILGVLPLVFAHGAGAASRVNIGFTVVGGMLAATVLAIFSVPVLYVLITRLAYGKKKLAQLEEEGKNRPPEESSLH</sequence>
<dbReference type="Gene3D" id="3.30.70.1320">
    <property type="entry name" value="Multidrug efflux transporter AcrB pore domain like"/>
    <property type="match status" value="1"/>
</dbReference>
<dbReference type="SUPFAM" id="SSF82714">
    <property type="entry name" value="Multidrug efflux transporter AcrB TolC docking domain, DN and DC subdomains"/>
    <property type="match status" value="2"/>
</dbReference>
<keyword evidence="4" id="KW-1003">Cell membrane</keyword>
<reference evidence="12" key="1">
    <citation type="submission" date="2018-11" db="EMBL/GenBank/DDBJ databases">
        <title>Chitinophaga lutea sp.nov., isolate from arsenic contaminated soil.</title>
        <authorList>
            <person name="Zong Y."/>
        </authorList>
    </citation>
    <scope>NUCLEOTIDE SEQUENCE [LARGE SCALE GENOMIC DNA]</scope>
    <source>
        <strain evidence="12">YLT18</strain>
    </source>
</reference>
<feature type="transmembrane region" description="Helical" evidence="9">
    <location>
        <begin position="969"/>
        <end position="992"/>
    </location>
</feature>
<feature type="transmembrane region" description="Helical" evidence="9">
    <location>
        <begin position="440"/>
        <end position="460"/>
    </location>
</feature>
<dbReference type="Gene3D" id="1.20.1640.10">
    <property type="entry name" value="Multidrug efflux transporter AcrB transmembrane domain"/>
    <property type="match status" value="2"/>
</dbReference>
<comment type="similarity">
    <text evidence="2">Belongs to the resistance-nodulation-cell division (RND) (TC 2.A.6) family.</text>
</comment>
<feature type="transmembrane region" description="Helical" evidence="9">
    <location>
        <begin position="342"/>
        <end position="361"/>
    </location>
</feature>
<keyword evidence="3" id="KW-0813">Transport</keyword>
<dbReference type="NCBIfam" id="TIGR00915">
    <property type="entry name" value="2A0602"/>
    <property type="match status" value="1"/>
</dbReference>
<feature type="transmembrane region" description="Helical" evidence="9">
    <location>
        <begin position="901"/>
        <end position="921"/>
    </location>
</feature>
<dbReference type="Gene3D" id="3.30.2090.10">
    <property type="entry name" value="Multidrug efflux transporter AcrB TolC docking domain, DN and DC subdomains"/>
    <property type="match status" value="2"/>
</dbReference>
<organism evidence="11 12">
    <name type="scientific">Chitinophaga barathri</name>
    <dbReference type="NCBI Taxonomy" id="1647451"/>
    <lineage>
        <taxon>Bacteria</taxon>
        <taxon>Pseudomonadati</taxon>
        <taxon>Bacteroidota</taxon>
        <taxon>Chitinophagia</taxon>
        <taxon>Chitinophagales</taxon>
        <taxon>Chitinophagaceae</taxon>
        <taxon>Chitinophaga</taxon>
    </lineage>
</organism>
<dbReference type="GO" id="GO:0015562">
    <property type="term" value="F:efflux transmembrane transporter activity"/>
    <property type="evidence" value="ECO:0007669"/>
    <property type="project" value="InterPro"/>
</dbReference>
<evidence type="ECO:0000256" key="3">
    <source>
        <dbReference type="ARBA" id="ARBA00022448"/>
    </source>
</evidence>
<feature type="transmembrane region" description="Helical" evidence="9">
    <location>
        <begin position="368"/>
        <end position="392"/>
    </location>
</feature>
<keyword evidence="5" id="KW-0997">Cell inner membrane</keyword>
<evidence type="ECO:0000256" key="4">
    <source>
        <dbReference type="ARBA" id="ARBA00022475"/>
    </source>
</evidence>
<feature type="transmembrane region" description="Helical" evidence="9">
    <location>
        <begin position="1004"/>
        <end position="1030"/>
    </location>
</feature>
<feature type="domain" description="SSD" evidence="10">
    <location>
        <begin position="368"/>
        <end position="497"/>
    </location>
</feature>
<feature type="transmembrane region" description="Helical" evidence="9">
    <location>
        <begin position="876"/>
        <end position="894"/>
    </location>
</feature>
<evidence type="ECO:0000256" key="8">
    <source>
        <dbReference type="ARBA" id="ARBA00023136"/>
    </source>
</evidence>
<dbReference type="Proteomes" id="UP000279089">
    <property type="component" value="Unassembled WGS sequence"/>
</dbReference>
<evidence type="ECO:0000256" key="5">
    <source>
        <dbReference type="ARBA" id="ARBA00022519"/>
    </source>
</evidence>
<keyword evidence="6 9" id="KW-0812">Transmembrane</keyword>
<dbReference type="GO" id="GO:0009636">
    <property type="term" value="P:response to toxic substance"/>
    <property type="evidence" value="ECO:0007669"/>
    <property type="project" value="UniProtKB-ARBA"/>
</dbReference>
<evidence type="ECO:0000256" key="9">
    <source>
        <dbReference type="SAM" id="Phobius"/>
    </source>
</evidence>
<dbReference type="PROSITE" id="PS50156">
    <property type="entry name" value="SSD"/>
    <property type="match status" value="1"/>
</dbReference>
<feature type="transmembrane region" description="Helical" evidence="9">
    <location>
        <begin position="927"/>
        <end position="948"/>
    </location>
</feature>
<keyword evidence="12" id="KW-1185">Reference proteome</keyword>
<protein>
    <submittedName>
        <fullName evidence="11">Multidrug efflux RND transporter permease subunit</fullName>
    </submittedName>
</protein>
<gene>
    <name evidence="11" type="ORF">EG028_10630</name>
</gene>
<dbReference type="RefSeq" id="WP_120516564.1">
    <property type="nucleotide sequence ID" value="NZ_QXZY01000006.1"/>
</dbReference>
<evidence type="ECO:0000313" key="12">
    <source>
        <dbReference type="Proteomes" id="UP000279089"/>
    </source>
</evidence>
<feature type="transmembrane region" description="Helical" evidence="9">
    <location>
        <begin position="472"/>
        <end position="499"/>
    </location>
</feature>
<dbReference type="GO" id="GO:0005886">
    <property type="term" value="C:plasma membrane"/>
    <property type="evidence" value="ECO:0007669"/>
    <property type="project" value="UniProtKB-SubCell"/>
</dbReference>
<dbReference type="GO" id="GO:0042910">
    <property type="term" value="F:xenobiotic transmembrane transporter activity"/>
    <property type="evidence" value="ECO:0007669"/>
    <property type="project" value="TreeGrafter"/>
</dbReference>
<feature type="transmembrane region" description="Helical" evidence="9">
    <location>
        <begin position="541"/>
        <end position="558"/>
    </location>
</feature>
<feature type="transmembrane region" description="Helical" evidence="9">
    <location>
        <begin position="12"/>
        <end position="33"/>
    </location>
</feature>
<name>A0A3N4N0H9_9BACT</name>
<evidence type="ECO:0000256" key="1">
    <source>
        <dbReference type="ARBA" id="ARBA00004429"/>
    </source>
</evidence>
<evidence type="ECO:0000256" key="2">
    <source>
        <dbReference type="ARBA" id="ARBA00010942"/>
    </source>
</evidence>
<dbReference type="FunFam" id="1.20.1640.10:FF:000001">
    <property type="entry name" value="Efflux pump membrane transporter"/>
    <property type="match status" value="1"/>
</dbReference>